<dbReference type="InterPro" id="IPR008949">
    <property type="entry name" value="Isoprenoid_synthase_dom_sf"/>
</dbReference>
<organism evidence="2 3">
    <name type="scientific">Cephalotrichum gorgonifer</name>
    <dbReference type="NCBI Taxonomy" id="2041049"/>
    <lineage>
        <taxon>Eukaryota</taxon>
        <taxon>Fungi</taxon>
        <taxon>Dikarya</taxon>
        <taxon>Ascomycota</taxon>
        <taxon>Pezizomycotina</taxon>
        <taxon>Sordariomycetes</taxon>
        <taxon>Hypocreomycetidae</taxon>
        <taxon>Microascales</taxon>
        <taxon>Microascaceae</taxon>
        <taxon>Cephalotrichum</taxon>
    </lineage>
</organism>
<name>A0AAE8MT98_9PEZI</name>
<protein>
    <submittedName>
        <fullName evidence="2">Related to Aristolochene synthase</fullName>
    </submittedName>
</protein>
<dbReference type="Pfam" id="PF19086">
    <property type="entry name" value="Terpene_syn_C_2"/>
    <property type="match status" value="1"/>
</dbReference>
<evidence type="ECO:0000256" key="1">
    <source>
        <dbReference type="SAM" id="SignalP"/>
    </source>
</evidence>
<keyword evidence="1" id="KW-0732">Signal</keyword>
<proteinExistence type="predicted"/>
<reference evidence="2" key="1">
    <citation type="submission" date="2018-03" db="EMBL/GenBank/DDBJ databases">
        <authorList>
            <person name="Guldener U."/>
        </authorList>
    </citation>
    <scope>NUCLEOTIDE SEQUENCE</scope>
</reference>
<sequence>MDTTTTFVLVCLAGFVVSAGWDALTSKQHSAAKAPTADVTSKQKEQYPPSNWKAKCHPLEREVSDSVHEYFLEGWNFRSEKDRAKFPRQGLATWHCYAFPEAKDDRIEAGARLSVILFLVDDDLEHMSLEEGSALIERIISIVRGDIKPDPTVPTERMMSEVWDNLASIDAVLTDQMKEPAITFWRSQVASERLAPKTVRSYLRYREDDIASELLCAIQRFSNSQHLPPATVPLLSPIHKNYSNCITVINDICSYAKEIAAAHASSQEGSALCSAVQVLSDETFLPAESAKTVLWTMCREWELNHERMAKELGKRHRGVEFD</sequence>
<dbReference type="EMBL" id="ONZQ02000003">
    <property type="protein sequence ID" value="SPN99704.1"/>
    <property type="molecule type" value="Genomic_DNA"/>
</dbReference>
<accession>A0AAE8MT98</accession>
<gene>
    <name evidence="2" type="ORF">DNG_02555</name>
</gene>
<dbReference type="Proteomes" id="UP001187682">
    <property type="component" value="Unassembled WGS sequence"/>
</dbReference>
<feature type="signal peptide" evidence="1">
    <location>
        <begin position="1"/>
        <end position="18"/>
    </location>
</feature>
<comment type="caution">
    <text evidence="2">The sequence shown here is derived from an EMBL/GenBank/DDBJ whole genome shotgun (WGS) entry which is preliminary data.</text>
</comment>
<dbReference type="Gene3D" id="1.10.600.10">
    <property type="entry name" value="Farnesyl Diphosphate Synthase"/>
    <property type="match status" value="1"/>
</dbReference>
<keyword evidence="3" id="KW-1185">Reference proteome</keyword>
<dbReference type="AlphaFoldDB" id="A0AAE8MT98"/>
<dbReference type="SUPFAM" id="SSF48576">
    <property type="entry name" value="Terpenoid synthases"/>
    <property type="match status" value="1"/>
</dbReference>
<evidence type="ECO:0000313" key="2">
    <source>
        <dbReference type="EMBL" id="SPN99704.1"/>
    </source>
</evidence>
<evidence type="ECO:0000313" key="3">
    <source>
        <dbReference type="Proteomes" id="UP001187682"/>
    </source>
</evidence>
<feature type="chain" id="PRO_5041961419" evidence="1">
    <location>
        <begin position="19"/>
        <end position="322"/>
    </location>
</feature>